<feature type="domain" description="Glycoside hydrolase family 2 catalytic" evidence="2">
    <location>
        <begin position="3"/>
        <end position="113"/>
    </location>
</feature>
<dbReference type="PANTHER" id="PTHR10066:SF67">
    <property type="entry name" value="BETA-GLUCURONIDASE"/>
    <property type="match status" value="1"/>
</dbReference>
<evidence type="ECO:0000313" key="4">
    <source>
        <dbReference type="Proteomes" id="UP001381693"/>
    </source>
</evidence>
<proteinExistence type="inferred from homology"/>
<dbReference type="EMBL" id="JAXCGZ010009802">
    <property type="protein sequence ID" value="KAK7076168.1"/>
    <property type="molecule type" value="Genomic_DNA"/>
</dbReference>
<dbReference type="Pfam" id="PF02836">
    <property type="entry name" value="Glyco_hydro_2_C"/>
    <property type="match status" value="1"/>
</dbReference>
<dbReference type="InterPro" id="IPR006103">
    <property type="entry name" value="Glyco_hydro_2_cat"/>
</dbReference>
<evidence type="ECO:0000259" key="2">
    <source>
        <dbReference type="Pfam" id="PF02836"/>
    </source>
</evidence>
<accession>A0AAN8X923</accession>
<comment type="caution">
    <text evidence="3">The sequence shown here is derived from an EMBL/GenBank/DDBJ whole genome shotgun (WGS) entry which is preliminary data.</text>
</comment>
<dbReference type="SUPFAM" id="SSF51445">
    <property type="entry name" value="(Trans)glycosidases"/>
    <property type="match status" value="1"/>
</dbReference>
<dbReference type="GO" id="GO:0019391">
    <property type="term" value="P:glucuronoside catabolic process"/>
    <property type="evidence" value="ECO:0007669"/>
    <property type="project" value="TreeGrafter"/>
</dbReference>
<dbReference type="InterPro" id="IPR017853">
    <property type="entry name" value="GH"/>
</dbReference>
<dbReference type="GO" id="GO:0005615">
    <property type="term" value="C:extracellular space"/>
    <property type="evidence" value="ECO:0007669"/>
    <property type="project" value="TreeGrafter"/>
</dbReference>
<dbReference type="GO" id="GO:0005975">
    <property type="term" value="P:carbohydrate metabolic process"/>
    <property type="evidence" value="ECO:0007669"/>
    <property type="project" value="InterPro"/>
</dbReference>
<evidence type="ECO:0000313" key="3">
    <source>
        <dbReference type="EMBL" id="KAK7076168.1"/>
    </source>
</evidence>
<evidence type="ECO:0000256" key="1">
    <source>
        <dbReference type="ARBA" id="ARBA00007401"/>
    </source>
</evidence>
<dbReference type="GO" id="GO:0030246">
    <property type="term" value="F:carbohydrate binding"/>
    <property type="evidence" value="ECO:0007669"/>
    <property type="project" value="TreeGrafter"/>
</dbReference>
<dbReference type="Gene3D" id="3.20.20.80">
    <property type="entry name" value="Glycosidases"/>
    <property type="match status" value="1"/>
</dbReference>
<name>A0AAN8X923_HALRR</name>
<comment type="similarity">
    <text evidence="1">Belongs to the glycosyl hydrolase 2 family.</text>
</comment>
<protein>
    <recommendedName>
        <fullName evidence="2">Glycoside hydrolase family 2 catalytic domain-containing protein</fullName>
    </recommendedName>
</protein>
<reference evidence="3 4" key="1">
    <citation type="submission" date="2023-11" db="EMBL/GenBank/DDBJ databases">
        <title>Halocaridina rubra genome assembly.</title>
        <authorList>
            <person name="Smith C."/>
        </authorList>
    </citation>
    <scope>NUCLEOTIDE SEQUENCE [LARGE SCALE GENOMIC DNA]</scope>
    <source>
        <strain evidence="3">EP-1</strain>
        <tissue evidence="3">Whole</tissue>
    </source>
</reference>
<feature type="non-terminal residue" evidence="3">
    <location>
        <position position="1"/>
    </location>
</feature>
<keyword evidence="4" id="KW-1185">Reference proteome</keyword>
<dbReference type="Proteomes" id="UP001381693">
    <property type="component" value="Unassembled WGS sequence"/>
</dbReference>
<dbReference type="PANTHER" id="PTHR10066">
    <property type="entry name" value="BETA-GLUCURONIDASE"/>
    <property type="match status" value="1"/>
</dbReference>
<sequence length="117" mass="13510">ASSLDVILVNRYYSWYTDTGHLEIIRQQTVTEFTEWHALHNKPVMISEYGAGSIAGFHQDPSFTWTEEYQAELMMNNFKAFDDLRNKGFFVGEMIWNFADFATPMGKIGFVNNAKLV</sequence>
<organism evidence="3 4">
    <name type="scientific">Halocaridina rubra</name>
    <name type="common">Hawaiian red shrimp</name>
    <dbReference type="NCBI Taxonomy" id="373956"/>
    <lineage>
        <taxon>Eukaryota</taxon>
        <taxon>Metazoa</taxon>
        <taxon>Ecdysozoa</taxon>
        <taxon>Arthropoda</taxon>
        <taxon>Crustacea</taxon>
        <taxon>Multicrustacea</taxon>
        <taxon>Malacostraca</taxon>
        <taxon>Eumalacostraca</taxon>
        <taxon>Eucarida</taxon>
        <taxon>Decapoda</taxon>
        <taxon>Pleocyemata</taxon>
        <taxon>Caridea</taxon>
        <taxon>Atyoidea</taxon>
        <taxon>Atyidae</taxon>
        <taxon>Halocaridina</taxon>
    </lineage>
</organism>
<dbReference type="AlphaFoldDB" id="A0AAN8X923"/>
<dbReference type="GO" id="GO:0004566">
    <property type="term" value="F:beta-glucuronidase activity"/>
    <property type="evidence" value="ECO:0007669"/>
    <property type="project" value="TreeGrafter"/>
</dbReference>
<gene>
    <name evidence="3" type="ORF">SK128_022908</name>
</gene>